<sequence length="188" mass="20095">QVSVPAFVYMIQNNLLYVATSNLDAATCQVTYQFKILTTALFTVTMLNRTILPLKWLSLVILVIGIALVQLPNIGAGSAFNIAASGNPALGLSAVVAACFMSGFAGVYFEKMLKGTPTSVWMRNIQMGTIGGILALAAVFIKDGQAVLSAGFFQGWNLFVWDVQLGGLILPLVVRYPNNILKGFATSL</sequence>
<dbReference type="InterPro" id="IPR007271">
    <property type="entry name" value="Nuc_sug_transpt"/>
</dbReference>
<keyword evidence="8" id="KW-1185">Reference proteome</keyword>
<feature type="transmembrane region" description="Helical" evidence="5">
    <location>
        <begin position="89"/>
        <end position="109"/>
    </location>
</feature>
<evidence type="ECO:0000256" key="5">
    <source>
        <dbReference type="SAM" id="Phobius"/>
    </source>
</evidence>
<dbReference type="GO" id="GO:0015165">
    <property type="term" value="F:pyrimidine nucleotide-sugar transmembrane transporter activity"/>
    <property type="evidence" value="ECO:0007669"/>
    <property type="project" value="InterPro"/>
</dbReference>
<feature type="transmembrane region" description="Helical" evidence="5">
    <location>
        <begin position="153"/>
        <end position="174"/>
    </location>
</feature>
<feature type="non-terminal residue" evidence="6">
    <location>
        <position position="188"/>
    </location>
</feature>
<reference evidence="6 8" key="1">
    <citation type="journal article" date="2012" name="Nature">
        <title>Algal genomes reveal evolutionary mosaicism and the fate of nucleomorphs.</title>
        <authorList>
            <consortium name="DOE Joint Genome Institute"/>
            <person name="Curtis B.A."/>
            <person name="Tanifuji G."/>
            <person name="Burki F."/>
            <person name="Gruber A."/>
            <person name="Irimia M."/>
            <person name="Maruyama S."/>
            <person name="Arias M.C."/>
            <person name="Ball S.G."/>
            <person name="Gile G.H."/>
            <person name="Hirakawa Y."/>
            <person name="Hopkins J.F."/>
            <person name="Kuo A."/>
            <person name="Rensing S.A."/>
            <person name="Schmutz J."/>
            <person name="Symeonidi A."/>
            <person name="Elias M."/>
            <person name="Eveleigh R.J."/>
            <person name="Herman E.K."/>
            <person name="Klute M.J."/>
            <person name="Nakayama T."/>
            <person name="Obornik M."/>
            <person name="Reyes-Prieto A."/>
            <person name="Armbrust E.V."/>
            <person name="Aves S.J."/>
            <person name="Beiko R.G."/>
            <person name="Coutinho P."/>
            <person name="Dacks J.B."/>
            <person name="Durnford D.G."/>
            <person name="Fast N.M."/>
            <person name="Green B.R."/>
            <person name="Grisdale C.J."/>
            <person name="Hempel F."/>
            <person name="Henrissat B."/>
            <person name="Hoppner M.P."/>
            <person name="Ishida K."/>
            <person name="Kim E."/>
            <person name="Koreny L."/>
            <person name="Kroth P.G."/>
            <person name="Liu Y."/>
            <person name="Malik S.B."/>
            <person name="Maier U.G."/>
            <person name="McRose D."/>
            <person name="Mock T."/>
            <person name="Neilson J.A."/>
            <person name="Onodera N.T."/>
            <person name="Poole A.M."/>
            <person name="Pritham E.J."/>
            <person name="Richards T.A."/>
            <person name="Rocap G."/>
            <person name="Roy S.W."/>
            <person name="Sarai C."/>
            <person name="Schaack S."/>
            <person name="Shirato S."/>
            <person name="Slamovits C.H."/>
            <person name="Spencer D.F."/>
            <person name="Suzuki S."/>
            <person name="Worden A.Z."/>
            <person name="Zauner S."/>
            <person name="Barry K."/>
            <person name="Bell C."/>
            <person name="Bharti A.K."/>
            <person name="Crow J.A."/>
            <person name="Grimwood J."/>
            <person name="Kramer R."/>
            <person name="Lindquist E."/>
            <person name="Lucas S."/>
            <person name="Salamov A."/>
            <person name="McFadden G.I."/>
            <person name="Lane C.E."/>
            <person name="Keeling P.J."/>
            <person name="Gray M.W."/>
            <person name="Grigoriev I.V."/>
            <person name="Archibald J.M."/>
        </authorList>
    </citation>
    <scope>NUCLEOTIDE SEQUENCE</scope>
    <source>
        <strain evidence="6 8">CCMP2712</strain>
    </source>
</reference>
<dbReference type="AlphaFoldDB" id="L1IFN2"/>
<feature type="non-terminal residue" evidence="6">
    <location>
        <position position="1"/>
    </location>
</feature>
<accession>L1IFN2</accession>
<dbReference type="Proteomes" id="UP000011087">
    <property type="component" value="Unassembled WGS sequence"/>
</dbReference>
<dbReference type="EMBL" id="JH993104">
    <property type="protein sequence ID" value="EKX34719.1"/>
    <property type="molecule type" value="Genomic_DNA"/>
</dbReference>
<dbReference type="GeneID" id="17291436"/>
<gene>
    <name evidence="6" type="ORF">GUITHDRAFT_42006</name>
</gene>
<name>L1IFN2_GUITC</name>
<dbReference type="InterPro" id="IPR037185">
    <property type="entry name" value="EmrE-like"/>
</dbReference>
<dbReference type="PaxDb" id="55529-EKX34719"/>
<protein>
    <submittedName>
        <fullName evidence="6 7">Uncharacterized protein</fullName>
    </submittedName>
</protein>
<evidence type="ECO:0000313" key="7">
    <source>
        <dbReference type="EnsemblProtists" id="EKX34719"/>
    </source>
</evidence>
<dbReference type="STRING" id="905079.L1IFN2"/>
<comment type="subcellular location">
    <subcellularLocation>
        <location evidence="1">Membrane</location>
        <topology evidence="1">Multi-pass membrane protein</topology>
    </subcellularLocation>
</comment>
<keyword evidence="3 5" id="KW-1133">Transmembrane helix</keyword>
<dbReference type="RefSeq" id="XP_005821699.1">
    <property type="nucleotide sequence ID" value="XM_005821642.1"/>
</dbReference>
<dbReference type="EnsemblProtists" id="EKX34719">
    <property type="protein sequence ID" value="EKX34719"/>
    <property type="gene ID" value="GUITHDRAFT_42006"/>
</dbReference>
<keyword evidence="2 5" id="KW-0812">Transmembrane</keyword>
<dbReference type="OMA" id="DAATYQX"/>
<dbReference type="NCBIfam" id="TIGR00803">
    <property type="entry name" value="nst"/>
    <property type="match status" value="1"/>
</dbReference>
<dbReference type="HOGENOM" id="CLU_024645_5_2_1"/>
<organism evidence="6">
    <name type="scientific">Guillardia theta (strain CCMP2712)</name>
    <name type="common">Cryptophyte</name>
    <dbReference type="NCBI Taxonomy" id="905079"/>
    <lineage>
        <taxon>Eukaryota</taxon>
        <taxon>Cryptophyceae</taxon>
        <taxon>Pyrenomonadales</taxon>
        <taxon>Geminigeraceae</taxon>
        <taxon>Guillardia</taxon>
    </lineage>
</organism>
<dbReference type="KEGG" id="gtt:GUITHDRAFT_42006"/>
<evidence type="ECO:0000313" key="6">
    <source>
        <dbReference type="EMBL" id="EKX34719.1"/>
    </source>
</evidence>
<dbReference type="GO" id="GO:0000139">
    <property type="term" value="C:Golgi membrane"/>
    <property type="evidence" value="ECO:0007669"/>
    <property type="project" value="InterPro"/>
</dbReference>
<evidence type="ECO:0000256" key="2">
    <source>
        <dbReference type="ARBA" id="ARBA00022692"/>
    </source>
</evidence>
<evidence type="ECO:0000256" key="1">
    <source>
        <dbReference type="ARBA" id="ARBA00004141"/>
    </source>
</evidence>
<feature type="transmembrane region" description="Helical" evidence="5">
    <location>
        <begin position="56"/>
        <end position="83"/>
    </location>
</feature>
<feature type="transmembrane region" description="Helical" evidence="5">
    <location>
        <begin position="121"/>
        <end position="141"/>
    </location>
</feature>
<dbReference type="SUPFAM" id="SSF103481">
    <property type="entry name" value="Multidrug resistance efflux transporter EmrE"/>
    <property type="match status" value="1"/>
</dbReference>
<proteinExistence type="predicted"/>
<reference evidence="7" key="3">
    <citation type="submission" date="2015-06" db="UniProtKB">
        <authorList>
            <consortium name="EnsemblProtists"/>
        </authorList>
    </citation>
    <scope>IDENTIFICATION</scope>
</reference>
<dbReference type="PANTHER" id="PTHR10231">
    <property type="entry name" value="NUCLEOTIDE-SUGAR TRANSMEMBRANE TRANSPORTER"/>
    <property type="match status" value="1"/>
</dbReference>
<evidence type="ECO:0000256" key="3">
    <source>
        <dbReference type="ARBA" id="ARBA00022989"/>
    </source>
</evidence>
<reference evidence="8" key="2">
    <citation type="submission" date="2012-11" db="EMBL/GenBank/DDBJ databases">
        <authorList>
            <person name="Kuo A."/>
            <person name="Curtis B.A."/>
            <person name="Tanifuji G."/>
            <person name="Burki F."/>
            <person name="Gruber A."/>
            <person name="Irimia M."/>
            <person name="Maruyama S."/>
            <person name="Arias M.C."/>
            <person name="Ball S.G."/>
            <person name="Gile G.H."/>
            <person name="Hirakawa Y."/>
            <person name="Hopkins J.F."/>
            <person name="Rensing S.A."/>
            <person name="Schmutz J."/>
            <person name="Symeonidi A."/>
            <person name="Elias M."/>
            <person name="Eveleigh R.J."/>
            <person name="Herman E.K."/>
            <person name="Klute M.J."/>
            <person name="Nakayama T."/>
            <person name="Obornik M."/>
            <person name="Reyes-Prieto A."/>
            <person name="Armbrust E.V."/>
            <person name="Aves S.J."/>
            <person name="Beiko R.G."/>
            <person name="Coutinho P."/>
            <person name="Dacks J.B."/>
            <person name="Durnford D.G."/>
            <person name="Fast N.M."/>
            <person name="Green B.R."/>
            <person name="Grisdale C."/>
            <person name="Hempe F."/>
            <person name="Henrissat B."/>
            <person name="Hoppner M.P."/>
            <person name="Ishida K.-I."/>
            <person name="Kim E."/>
            <person name="Koreny L."/>
            <person name="Kroth P.G."/>
            <person name="Liu Y."/>
            <person name="Malik S.-B."/>
            <person name="Maier U.G."/>
            <person name="McRose D."/>
            <person name="Mock T."/>
            <person name="Neilson J.A."/>
            <person name="Onodera N.T."/>
            <person name="Poole A.M."/>
            <person name="Pritham E.J."/>
            <person name="Richards T.A."/>
            <person name="Rocap G."/>
            <person name="Roy S.W."/>
            <person name="Sarai C."/>
            <person name="Schaack S."/>
            <person name="Shirato S."/>
            <person name="Slamovits C.H."/>
            <person name="Spencer D.F."/>
            <person name="Suzuki S."/>
            <person name="Worden A.Z."/>
            <person name="Zauner S."/>
            <person name="Barry K."/>
            <person name="Bell C."/>
            <person name="Bharti A.K."/>
            <person name="Crow J.A."/>
            <person name="Grimwood J."/>
            <person name="Kramer R."/>
            <person name="Lindquist E."/>
            <person name="Lucas S."/>
            <person name="Salamov A."/>
            <person name="McFadden G.I."/>
            <person name="Lane C.E."/>
            <person name="Keeling P.J."/>
            <person name="Gray M.W."/>
            <person name="Grigoriev I.V."/>
            <person name="Archibald J.M."/>
        </authorList>
    </citation>
    <scope>NUCLEOTIDE SEQUENCE</scope>
    <source>
        <strain evidence="8">CCMP2712</strain>
    </source>
</reference>
<dbReference type="eggNOG" id="KOG2234">
    <property type="taxonomic scope" value="Eukaryota"/>
</dbReference>
<dbReference type="OrthoDB" id="408493at2759"/>
<dbReference type="Pfam" id="PF04142">
    <property type="entry name" value="Nuc_sug_transp"/>
    <property type="match status" value="1"/>
</dbReference>
<keyword evidence="4 5" id="KW-0472">Membrane</keyword>
<evidence type="ECO:0000256" key="4">
    <source>
        <dbReference type="ARBA" id="ARBA00023136"/>
    </source>
</evidence>
<evidence type="ECO:0000313" key="8">
    <source>
        <dbReference type="Proteomes" id="UP000011087"/>
    </source>
</evidence>